<gene>
    <name evidence="7" type="primary">ACHE_0</name>
    <name evidence="7" type="ORF">Anas_11326</name>
</gene>
<feature type="domain" description="Carboxylesterase type B" evidence="6">
    <location>
        <begin position="1"/>
        <end position="219"/>
    </location>
</feature>
<dbReference type="AlphaFoldDB" id="A0A5N5SRA1"/>
<dbReference type="InterPro" id="IPR019826">
    <property type="entry name" value="Carboxylesterase_B_AS"/>
</dbReference>
<evidence type="ECO:0000256" key="2">
    <source>
        <dbReference type="ARBA" id="ARBA00022487"/>
    </source>
</evidence>
<dbReference type="Proteomes" id="UP000326759">
    <property type="component" value="Unassembled WGS sequence"/>
</dbReference>
<organism evidence="7 8">
    <name type="scientific">Armadillidium nasatum</name>
    <dbReference type="NCBI Taxonomy" id="96803"/>
    <lineage>
        <taxon>Eukaryota</taxon>
        <taxon>Metazoa</taxon>
        <taxon>Ecdysozoa</taxon>
        <taxon>Arthropoda</taxon>
        <taxon>Crustacea</taxon>
        <taxon>Multicrustacea</taxon>
        <taxon>Malacostraca</taxon>
        <taxon>Eumalacostraca</taxon>
        <taxon>Peracarida</taxon>
        <taxon>Isopoda</taxon>
        <taxon>Oniscidea</taxon>
        <taxon>Crinocheta</taxon>
        <taxon>Armadillidiidae</taxon>
        <taxon>Armadillidium</taxon>
    </lineage>
</organism>
<dbReference type="InterPro" id="IPR002018">
    <property type="entry name" value="CarbesteraseB"/>
</dbReference>
<comment type="similarity">
    <text evidence="1 5">Belongs to the type-B carboxylesterase/lipase family.</text>
</comment>
<evidence type="ECO:0000313" key="7">
    <source>
        <dbReference type="EMBL" id="KAB7496328.1"/>
    </source>
</evidence>
<evidence type="ECO:0000313" key="8">
    <source>
        <dbReference type="Proteomes" id="UP000326759"/>
    </source>
</evidence>
<dbReference type="EMBL" id="SEYY01021491">
    <property type="protein sequence ID" value="KAB7496328.1"/>
    <property type="molecule type" value="Genomic_DNA"/>
</dbReference>
<dbReference type="EC" id="3.1.1.-" evidence="5"/>
<name>A0A5N5SRA1_9CRUS</name>
<evidence type="ECO:0000256" key="1">
    <source>
        <dbReference type="ARBA" id="ARBA00005964"/>
    </source>
</evidence>
<keyword evidence="4" id="KW-0325">Glycoprotein</keyword>
<dbReference type="OrthoDB" id="19653at2759"/>
<dbReference type="PROSITE" id="PS00122">
    <property type="entry name" value="CARBOXYLESTERASE_B_1"/>
    <property type="match status" value="1"/>
</dbReference>
<dbReference type="InterPro" id="IPR029058">
    <property type="entry name" value="AB_hydrolase_fold"/>
</dbReference>
<dbReference type="Gene3D" id="3.40.50.1820">
    <property type="entry name" value="alpha/beta hydrolase"/>
    <property type="match status" value="1"/>
</dbReference>
<evidence type="ECO:0000256" key="5">
    <source>
        <dbReference type="RuleBase" id="RU361235"/>
    </source>
</evidence>
<accession>A0A5N5SRA1</accession>
<dbReference type="PANTHER" id="PTHR11559">
    <property type="entry name" value="CARBOXYLESTERASE"/>
    <property type="match status" value="1"/>
</dbReference>
<dbReference type="GO" id="GO:0052689">
    <property type="term" value="F:carboxylic ester hydrolase activity"/>
    <property type="evidence" value="ECO:0007669"/>
    <property type="project" value="UniProtKB-KW"/>
</dbReference>
<dbReference type="Pfam" id="PF00135">
    <property type="entry name" value="COesterase"/>
    <property type="match status" value="1"/>
</dbReference>
<comment type="caution">
    <text evidence="7">The sequence shown here is derived from an EMBL/GenBank/DDBJ whole genome shotgun (WGS) entry which is preliminary data.</text>
</comment>
<dbReference type="InterPro" id="IPR050309">
    <property type="entry name" value="Type-B_Carboxylest/Lipase"/>
</dbReference>
<keyword evidence="3 5" id="KW-0378">Hydrolase</keyword>
<evidence type="ECO:0000256" key="4">
    <source>
        <dbReference type="ARBA" id="ARBA00023180"/>
    </source>
</evidence>
<dbReference type="SUPFAM" id="SSF53474">
    <property type="entry name" value="alpha/beta-Hydrolases"/>
    <property type="match status" value="1"/>
</dbReference>
<keyword evidence="2" id="KW-0719">Serine esterase</keyword>
<protein>
    <recommendedName>
        <fullName evidence="5">Carboxylic ester hydrolase</fullName>
        <ecNumber evidence="5">3.1.1.-</ecNumber>
    </recommendedName>
</protein>
<sequence>MGLKDQLLALKWVKENIECFGGDPNLVTLFGGSAGGSSVHYHLLSPASKGLFQRAILQSGTALCPFAYPADALKSAKEAADHFNCPLEKGTKKYIECLQSIDFRDLINFASEQLKTWMFPRKFTPRVDGNFIPDKPEVLLKNGNYTKVETMIGNTRDEGAYIVVYMIAKPTILEKLNTNFYEYGPKSLVLEDEKNPVHLATQIYNEYLNKTTNFTSKDFENIQKMDHFGSVFRNISGYDRNRYKCKYLITILFMYRNLLCC</sequence>
<reference evidence="7 8" key="1">
    <citation type="journal article" date="2019" name="PLoS Biol.">
        <title>Sex chromosomes control vertical transmission of feminizing Wolbachia symbionts in an isopod.</title>
        <authorList>
            <person name="Becking T."/>
            <person name="Chebbi M.A."/>
            <person name="Giraud I."/>
            <person name="Moumen B."/>
            <person name="Laverre T."/>
            <person name="Caubet Y."/>
            <person name="Peccoud J."/>
            <person name="Gilbert C."/>
            <person name="Cordaux R."/>
        </authorList>
    </citation>
    <scope>NUCLEOTIDE SEQUENCE [LARGE SCALE GENOMIC DNA]</scope>
    <source>
        <strain evidence="7">ANa2</strain>
        <tissue evidence="7">Whole body excluding digestive tract and cuticle</tissue>
    </source>
</reference>
<evidence type="ECO:0000256" key="3">
    <source>
        <dbReference type="ARBA" id="ARBA00022801"/>
    </source>
</evidence>
<keyword evidence="8" id="KW-1185">Reference proteome</keyword>
<evidence type="ECO:0000259" key="6">
    <source>
        <dbReference type="Pfam" id="PF00135"/>
    </source>
</evidence>
<proteinExistence type="inferred from homology"/>